<comment type="similarity">
    <text evidence="3 8">Belongs to the inositol monophosphatase superfamily.</text>
</comment>
<keyword evidence="5 8" id="KW-0378">Hydrolase</keyword>
<protein>
    <recommendedName>
        <fullName evidence="8">Inositol-1-monophosphatase</fullName>
        <ecNumber evidence="8">3.1.3.25</ecNumber>
    </recommendedName>
</protein>
<feature type="binding site" evidence="7">
    <location>
        <position position="98"/>
    </location>
    <ligand>
        <name>Mg(2+)</name>
        <dbReference type="ChEBI" id="CHEBI:18420"/>
        <label>1</label>
        <note>catalytic</note>
    </ligand>
</feature>
<comment type="caution">
    <text evidence="9">The sequence shown here is derived from an EMBL/GenBank/DDBJ whole genome shotgun (WGS) entry which is preliminary data.</text>
</comment>
<dbReference type="PANTHER" id="PTHR20854">
    <property type="entry name" value="INOSITOL MONOPHOSPHATASE"/>
    <property type="match status" value="1"/>
</dbReference>
<evidence type="ECO:0000256" key="3">
    <source>
        <dbReference type="ARBA" id="ARBA00009759"/>
    </source>
</evidence>
<keyword evidence="10" id="KW-1185">Reference proteome</keyword>
<dbReference type="PROSITE" id="PS00629">
    <property type="entry name" value="IMP_1"/>
    <property type="match status" value="1"/>
</dbReference>
<dbReference type="GO" id="GO:0006020">
    <property type="term" value="P:inositol metabolic process"/>
    <property type="evidence" value="ECO:0007669"/>
    <property type="project" value="TreeGrafter"/>
</dbReference>
<accession>A0A6I3ISP2</accession>
<dbReference type="Gene3D" id="3.30.540.10">
    <property type="entry name" value="Fructose-1,6-Bisphosphatase, subunit A, domain 1"/>
    <property type="match status" value="1"/>
</dbReference>
<dbReference type="PROSITE" id="PS00630">
    <property type="entry name" value="IMP_2"/>
    <property type="match status" value="1"/>
</dbReference>
<organism evidence="9 10">
    <name type="scientific">Arsenicicoccus cauae</name>
    <dbReference type="NCBI Taxonomy" id="2663847"/>
    <lineage>
        <taxon>Bacteria</taxon>
        <taxon>Bacillati</taxon>
        <taxon>Actinomycetota</taxon>
        <taxon>Actinomycetes</taxon>
        <taxon>Micrococcales</taxon>
        <taxon>Intrasporangiaceae</taxon>
        <taxon>Arsenicicoccus</taxon>
    </lineage>
</organism>
<feature type="binding site" evidence="7">
    <location>
        <position position="95"/>
    </location>
    <ligand>
        <name>Mg(2+)</name>
        <dbReference type="ChEBI" id="CHEBI:18420"/>
        <label>1</label>
        <note>catalytic</note>
    </ligand>
</feature>
<dbReference type="Gene3D" id="3.40.190.80">
    <property type="match status" value="1"/>
</dbReference>
<name>A0A6I3ISP2_9MICO</name>
<dbReference type="GO" id="GO:0008934">
    <property type="term" value="F:inositol monophosphate 1-phosphatase activity"/>
    <property type="evidence" value="ECO:0007669"/>
    <property type="project" value="InterPro"/>
</dbReference>
<dbReference type="GO" id="GO:0046872">
    <property type="term" value="F:metal ion binding"/>
    <property type="evidence" value="ECO:0007669"/>
    <property type="project" value="UniProtKB-KW"/>
</dbReference>
<feature type="binding site" evidence="7">
    <location>
        <position position="79"/>
    </location>
    <ligand>
        <name>Mg(2+)</name>
        <dbReference type="ChEBI" id="CHEBI:18420"/>
        <label>1</label>
        <note>catalytic</note>
    </ligand>
</feature>
<evidence type="ECO:0000256" key="4">
    <source>
        <dbReference type="ARBA" id="ARBA00022723"/>
    </source>
</evidence>
<dbReference type="InterPro" id="IPR033942">
    <property type="entry name" value="IMPase"/>
</dbReference>
<evidence type="ECO:0000256" key="1">
    <source>
        <dbReference type="ARBA" id="ARBA00001033"/>
    </source>
</evidence>
<dbReference type="PRINTS" id="PR00377">
    <property type="entry name" value="IMPHPHTASES"/>
</dbReference>
<evidence type="ECO:0000313" key="10">
    <source>
        <dbReference type="Proteomes" id="UP000431092"/>
    </source>
</evidence>
<dbReference type="GO" id="GO:0046854">
    <property type="term" value="P:phosphatidylinositol phosphate biosynthetic process"/>
    <property type="evidence" value="ECO:0007669"/>
    <property type="project" value="InterPro"/>
</dbReference>
<evidence type="ECO:0000256" key="8">
    <source>
        <dbReference type="RuleBase" id="RU364068"/>
    </source>
</evidence>
<proteinExistence type="inferred from homology"/>
<evidence type="ECO:0000256" key="5">
    <source>
        <dbReference type="ARBA" id="ARBA00022801"/>
    </source>
</evidence>
<reference evidence="9 10" key="1">
    <citation type="submission" date="2019-11" db="EMBL/GenBank/DDBJ databases">
        <title>Whole genome sequencing identifies a novel species of the genus Arsenicicoccus isolated from human blood.</title>
        <authorList>
            <person name="Jeong J.H."/>
            <person name="Kweon O.J."/>
            <person name="Kim H.R."/>
            <person name="Kim T.-H."/>
            <person name="Ha S.-M."/>
            <person name="Lee M.-K."/>
        </authorList>
    </citation>
    <scope>NUCLEOTIDE SEQUENCE [LARGE SCALE GENOMIC DNA]</scope>
    <source>
        <strain evidence="9 10">MKL-02</strain>
    </source>
</reference>
<dbReference type="InterPro" id="IPR020550">
    <property type="entry name" value="Inositol_monophosphatase_CS"/>
</dbReference>
<dbReference type="RefSeq" id="WP_154594154.1">
    <property type="nucleotide sequence ID" value="NZ_CP171001.1"/>
</dbReference>
<sequence length="291" mass="30354">MSQTPQPPAGIDLLALESLALDVARTCARLIVDERPRDLGVAATKSSRTDVVTIMDRRSEDLARELLGRARPDDGFHGEESSRVATTSGITWVVDPIDGTVNYLYDIPAYAVSVAAVVGDPAVPGAWAPVAAAVVDAARGDAYVARRGGGARLLRTDPRRPEAGHEEQPLACAATDDLGGALCGTGFGYDADVRAEQGRVVAGVLPQVRDVRRGGSAALDLCWVAEGRLDVYYEQGLHEWDLAGAWLVVTEAGGQVLGLRGSAPADPFTVAGPPALTGMLVPVLEGLVAPS</sequence>
<dbReference type="EC" id="3.1.3.25" evidence="8"/>
<dbReference type="SUPFAM" id="SSF56655">
    <property type="entry name" value="Carbohydrate phosphatase"/>
    <property type="match status" value="1"/>
</dbReference>
<feature type="binding site" evidence="7">
    <location>
        <position position="97"/>
    </location>
    <ligand>
        <name>Mg(2+)</name>
        <dbReference type="ChEBI" id="CHEBI:18420"/>
        <label>1</label>
        <note>catalytic</note>
    </ligand>
</feature>
<keyword evidence="6 7" id="KW-0460">Magnesium</keyword>
<comment type="cofactor">
    <cofactor evidence="2 7 8">
        <name>Mg(2+)</name>
        <dbReference type="ChEBI" id="CHEBI:18420"/>
    </cofactor>
</comment>
<evidence type="ECO:0000256" key="7">
    <source>
        <dbReference type="PIRSR" id="PIRSR600760-2"/>
    </source>
</evidence>
<gene>
    <name evidence="9" type="ORF">GGG17_13275</name>
</gene>
<feature type="binding site" evidence="7">
    <location>
        <position position="241"/>
    </location>
    <ligand>
        <name>Mg(2+)</name>
        <dbReference type="ChEBI" id="CHEBI:18420"/>
        <label>1</label>
        <note>catalytic</note>
    </ligand>
</feature>
<evidence type="ECO:0000256" key="6">
    <source>
        <dbReference type="ARBA" id="ARBA00022842"/>
    </source>
</evidence>
<dbReference type="InterPro" id="IPR020583">
    <property type="entry name" value="Inositol_monoP_metal-BS"/>
</dbReference>
<dbReference type="InterPro" id="IPR000760">
    <property type="entry name" value="Inositol_monophosphatase-like"/>
</dbReference>
<keyword evidence="4 7" id="KW-0479">Metal-binding</keyword>
<dbReference type="EMBL" id="WLVL01000040">
    <property type="protein sequence ID" value="MTB72920.1"/>
    <property type="molecule type" value="Genomic_DNA"/>
</dbReference>
<dbReference type="AlphaFoldDB" id="A0A6I3ISP2"/>
<comment type="catalytic activity">
    <reaction evidence="1 8">
        <text>a myo-inositol phosphate + H2O = myo-inositol + phosphate</text>
        <dbReference type="Rhea" id="RHEA:24056"/>
        <dbReference type="ChEBI" id="CHEBI:15377"/>
        <dbReference type="ChEBI" id="CHEBI:17268"/>
        <dbReference type="ChEBI" id="CHEBI:43474"/>
        <dbReference type="ChEBI" id="CHEBI:84139"/>
        <dbReference type="EC" id="3.1.3.25"/>
    </reaction>
</comment>
<dbReference type="CDD" id="cd01639">
    <property type="entry name" value="IMPase"/>
    <property type="match status" value="1"/>
</dbReference>
<evidence type="ECO:0000256" key="2">
    <source>
        <dbReference type="ARBA" id="ARBA00001946"/>
    </source>
</evidence>
<dbReference type="Proteomes" id="UP000431092">
    <property type="component" value="Unassembled WGS sequence"/>
</dbReference>
<dbReference type="PANTHER" id="PTHR20854:SF4">
    <property type="entry name" value="INOSITOL-1-MONOPHOSPHATASE-RELATED"/>
    <property type="match status" value="1"/>
</dbReference>
<dbReference type="GO" id="GO:0007165">
    <property type="term" value="P:signal transduction"/>
    <property type="evidence" value="ECO:0007669"/>
    <property type="project" value="TreeGrafter"/>
</dbReference>
<dbReference type="Pfam" id="PF00459">
    <property type="entry name" value="Inositol_P"/>
    <property type="match status" value="1"/>
</dbReference>
<evidence type="ECO:0000313" key="9">
    <source>
        <dbReference type="EMBL" id="MTB72920.1"/>
    </source>
</evidence>